<evidence type="ECO:0000313" key="4">
    <source>
        <dbReference type="EMBL" id="TFK36280.1"/>
    </source>
</evidence>
<dbReference type="EMBL" id="ML213615">
    <property type="protein sequence ID" value="TFK36280.1"/>
    <property type="molecule type" value="Genomic_DNA"/>
</dbReference>
<dbReference type="CDD" id="cd00093">
    <property type="entry name" value="HTH_XRE"/>
    <property type="match status" value="1"/>
</dbReference>
<evidence type="ECO:0000256" key="2">
    <source>
        <dbReference type="ARBA" id="ARBA00035107"/>
    </source>
</evidence>
<protein>
    <recommendedName>
        <fullName evidence="3">HTH cro/C1-type domain-containing protein</fullName>
    </recommendedName>
</protein>
<keyword evidence="5" id="KW-1185">Reference proteome</keyword>
<gene>
    <name evidence="4" type="ORF">BDQ12DRAFT_687142</name>
</gene>
<comment type="function">
    <text evidence="2">Transcriptional coactivator that stimulates GCN4-dependent transcriptional activity by bridging the DNA-binding region of GCN4 and TBP (SPT15), thereby recruiting TBP to GCN4-bound promoters. Involved in induction of the ribosome quality control (RQC) pathway; a pathway that degrades nascent peptide chains during problematic translation. Required to prevent stalled ribosomes from frameshifting.</text>
</comment>
<dbReference type="GO" id="GO:0003677">
    <property type="term" value="F:DNA binding"/>
    <property type="evidence" value="ECO:0007669"/>
    <property type="project" value="InterPro"/>
</dbReference>
<evidence type="ECO:0000256" key="1">
    <source>
        <dbReference type="ARBA" id="ARBA00009802"/>
    </source>
</evidence>
<dbReference type="Pfam" id="PF01381">
    <property type="entry name" value="HTH_3"/>
    <property type="match status" value="1"/>
</dbReference>
<proteinExistence type="inferred from homology"/>
<dbReference type="InterPro" id="IPR001387">
    <property type="entry name" value="Cro/C1-type_HTH"/>
</dbReference>
<evidence type="ECO:0000259" key="3">
    <source>
        <dbReference type="PROSITE" id="PS50943"/>
    </source>
</evidence>
<dbReference type="PROSITE" id="PS50943">
    <property type="entry name" value="HTH_CROC1"/>
    <property type="match status" value="1"/>
</dbReference>
<dbReference type="SMART" id="SM00530">
    <property type="entry name" value="HTH_XRE"/>
    <property type="match status" value="1"/>
</dbReference>
<reference evidence="4 5" key="1">
    <citation type="journal article" date="2019" name="Nat. Ecol. Evol.">
        <title>Megaphylogeny resolves global patterns of mushroom evolution.</title>
        <authorList>
            <person name="Varga T."/>
            <person name="Krizsan K."/>
            <person name="Foldi C."/>
            <person name="Dima B."/>
            <person name="Sanchez-Garcia M."/>
            <person name="Sanchez-Ramirez S."/>
            <person name="Szollosi G.J."/>
            <person name="Szarkandi J.G."/>
            <person name="Papp V."/>
            <person name="Albert L."/>
            <person name="Andreopoulos W."/>
            <person name="Angelini C."/>
            <person name="Antonin V."/>
            <person name="Barry K.W."/>
            <person name="Bougher N.L."/>
            <person name="Buchanan P."/>
            <person name="Buyck B."/>
            <person name="Bense V."/>
            <person name="Catcheside P."/>
            <person name="Chovatia M."/>
            <person name="Cooper J."/>
            <person name="Damon W."/>
            <person name="Desjardin D."/>
            <person name="Finy P."/>
            <person name="Geml J."/>
            <person name="Haridas S."/>
            <person name="Hughes K."/>
            <person name="Justo A."/>
            <person name="Karasinski D."/>
            <person name="Kautmanova I."/>
            <person name="Kiss B."/>
            <person name="Kocsube S."/>
            <person name="Kotiranta H."/>
            <person name="LaButti K.M."/>
            <person name="Lechner B.E."/>
            <person name="Liimatainen K."/>
            <person name="Lipzen A."/>
            <person name="Lukacs Z."/>
            <person name="Mihaltcheva S."/>
            <person name="Morgado L.N."/>
            <person name="Niskanen T."/>
            <person name="Noordeloos M.E."/>
            <person name="Ohm R.A."/>
            <person name="Ortiz-Santana B."/>
            <person name="Ovrebo C."/>
            <person name="Racz N."/>
            <person name="Riley R."/>
            <person name="Savchenko A."/>
            <person name="Shiryaev A."/>
            <person name="Soop K."/>
            <person name="Spirin V."/>
            <person name="Szebenyi C."/>
            <person name="Tomsovsky M."/>
            <person name="Tulloss R.E."/>
            <person name="Uehling J."/>
            <person name="Grigoriev I.V."/>
            <person name="Vagvolgyi C."/>
            <person name="Papp T."/>
            <person name="Martin F.M."/>
            <person name="Miettinen O."/>
            <person name="Hibbett D.S."/>
            <person name="Nagy L.G."/>
        </authorList>
    </citation>
    <scope>NUCLEOTIDE SEQUENCE [LARGE SCALE GENOMIC DNA]</scope>
    <source>
        <strain evidence="4 5">CBS 166.37</strain>
    </source>
</reference>
<evidence type="ECO:0000313" key="5">
    <source>
        <dbReference type="Proteomes" id="UP000308652"/>
    </source>
</evidence>
<dbReference type="AlphaFoldDB" id="A0A5C3LTM5"/>
<dbReference type="InterPro" id="IPR010982">
    <property type="entry name" value="Lambda_DNA-bd_dom_sf"/>
</dbReference>
<feature type="domain" description="HTH cro/C1-type" evidence="3">
    <location>
        <begin position="10"/>
        <end position="64"/>
    </location>
</feature>
<accession>A0A5C3LTM5</accession>
<organism evidence="4 5">
    <name type="scientific">Crucibulum laeve</name>
    <dbReference type="NCBI Taxonomy" id="68775"/>
    <lineage>
        <taxon>Eukaryota</taxon>
        <taxon>Fungi</taxon>
        <taxon>Dikarya</taxon>
        <taxon>Basidiomycota</taxon>
        <taxon>Agaricomycotina</taxon>
        <taxon>Agaricomycetes</taxon>
        <taxon>Agaricomycetidae</taxon>
        <taxon>Agaricales</taxon>
        <taxon>Agaricineae</taxon>
        <taxon>Nidulariaceae</taxon>
        <taxon>Crucibulum</taxon>
    </lineage>
</organism>
<dbReference type="Gene3D" id="1.10.260.40">
    <property type="entry name" value="lambda repressor-like DNA-binding domains"/>
    <property type="match status" value="1"/>
</dbReference>
<name>A0A5C3LTM5_9AGAR</name>
<sequence>MAPNPQCSALAAAKEKSGLSYAAIAQKIGKSEQHVIDICTGQQAPTTDEFNNLAKALGISAGTAPHDSAHKTV</sequence>
<comment type="similarity">
    <text evidence="1">Belongs to the MBF1 family.</text>
</comment>
<dbReference type="Proteomes" id="UP000308652">
    <property type="component" value="Unassembled WGS sequence"/>
</dbReference>
<dbReference type="SUPFAM" id="SSF47413">
    <property type="entry name" value="lambda repressor-like DNA-binding domains"/>
    <property type="match status" value="1"/>
</dbReference>
<dbReference type="OrthoDB" id="3226546at2759"/>